<evidence type="ECO:0000256" key="1">
    <source>
        <dbReference type="ARBA" id="ARBA00004651"/>
    </source>
</evidence>
<keyword evidence="4 10" id="KW-0812">Transmembrane</keyword>
<evidence type="ECO:0000256" key="6">
    <source>
        <dbReference type="ARBA" id="ARBA00022989"/>
    </source>
</evidence>
<evidence type="ECO:0000256" key="10">
    <source>
        <dbReference type="RuleBase" id="RU351113"/>
    </source>
</evidence>
<comment type="subcellular location">
    <subcellularLocation>
        <location evidence="1 10">Cell membrane</location>
        <topology evidence="1 10">Multi-pass membrane protein</topology>
    </subcellularLocation>
</comment>
<evidence type="ECO:0000256" key="5">
    <source>
        <dbReference type="ARBA" id="ARBA00022725"/>
    </source>
</evidence>
<feature type="transmembrane region" description="Helical" evidence="10">
    <location>
        <begin position="59"/>
        <end position="79"/>
    </location>
</feature>
<keyword evidence="2" id="KW-1003">Cell membrane</keyword>
<dbReference type="GO" id="GO:0007165">
    <property type="term" value="P:signal transduction"/>
    <property type="evidence" value="ECO:0007669"/>
    <property type="project" value="UniProtKB-KW"/>
</dbReference>
<dbReference type="GO" id="GO:0004984">
    <property type="term" value="F:olfactory receptor activity"/>
    <property type="evidence" value="ECO:0007669"/>
    <property type="project" value="InterPro"/>
</dbReference>
<evidence type="ECO:0000256" key="4">
    <source>
        <dbReference type="ARBA" id="ARBA00022692"/>
    </source>
</evidence>
<dbReference type="Pfam" id="PF02949">
    <property type="entry name" value="7tm_6"/>
    <property type="match status" value="1"/>
</dbReference>
<dbReference type="GO" id="GO:0005549">
    <property type="term" value="F:odorant binding"/>
    <property type="evidence" value="ECO:0007669"/>
    <property type="project" value="InterPro"/>
</dbReference>
<evidence type="ECO:0000256" key="3">
    <source>
        <dbReference type="ARBA" id="ARBA00022606"/>
    </source>
</evidence>
<evidence type="ECO:0000256" key="9">
    <source>
        <dbReference type="ARBA" id="ARBA00023224"/>
    </source>
</evidence>
<evidence type="ECO:0000256" key="7">
    <source>
        <dbReference type="ARBA" id="ARBA00023136"/>
    </source>
</evidence>
<evidence type="ECO:0000256" key="8">
    <source>
        <dbReference type="ARBA" id="ARBA00023170"/>
    </source>
</evidence>
<feature type="transmembrane region" description="Helical" evidence="10">
    <location>
        <begin position="123"/>
        <end position="140"/>
    </location>
</feature>
<dbReference type="GO" id="GO:0005886">
    <property type="term" value="C:plasma membrane"/>
    <property type="evidence" value="ECO:0007669"/>
    <property type="project" value="UniProtKB-SubCell"/>
</dbReference>
<keyword evidence="8 10" id="KW-0675">Receptor</keyword>
<feature type="transmembrane region" description="Helical" evidence="10">
    <location>
        <begin position="336"/>
        <end position="358"/>
    </location>
</feature>
<keyword evidence="6 10" id="KW-1133">Transmembrane helix</keyword>
<protein>
    <recommendedName>
        <fullName evidence="10">Odorant receptor</fullName>
    </recommendedName>
</protein>
<dbReference type="PANTHER" id="PTHR21137">
    <property type="entry name" value="ODORANT RECEPTOR"/>
    <property type="match status" value="1"/>
</dbReference>
<dbReference type="AlphaFoldDB" id="A0A6M6DIF5"/>
<feature type="transmembrane region" description="Helical" evidence="10">
    <location>
        <begin position="302"/>
        <end position="324"/>
    </location>
</feature>
<dbReference type="InterPro" id="IPR004117">
    <property type="entry name" value="7tm6_olfct_rcpt"/>
</dbReference>
<dbReference type="PANTHER" id="PTHR21137:SF35">
    <property type="entry name" value="ODORANT RECEPTOR 19A-RELATED"/>
    <property type="match status" value="1"/>
</dbReference>
<evidence type="ECO:0000313" key="11">
    <source>
        <dbReference type="EMBL" id="QJX74340.1"/>
    </source>
</evidence>
<feature type="transmembrane region" description="Helical" evidence="10">
    <location>
        <begin position="189"/>
        <end position="205"/>
    </location>
</feature>
<keyword evidence="9 10" id="KW-0807">Transducer</keyword>
<evidence type="ECO:0000256" key="2">
    <source>
        <dbReference type="ARBA" id="ARBA00022475"/>
    </source>
</evidence>
<reference evidence="11" key="1">
    <citation type="submission" date="2020-01" db="EMBL/GenBank/DDBJ databases">
        <title>Identification and Expression Profiles Analysis of Chemosensory Genes from the Antennal Transcriptome of Ceracris kiangsu Tsai (Orthoptera: Acrididae).</title>
        <authorList>
            <person name="Li R."/>
            <person name="Jiang G.-f."/>
        </authorList>
    </citation>
    <scope>NUCLEOTIDE SEQUENCE</scope>
</reference>
<comment type="similarity">
    <text evidence="10">Belongs to the insect chemoreceptor superfamily. Heteromeric odorant receptor channel (TC 1.A.69) family.</text>
</comment>
<accession>A0A6M6DIF5</accession>
<comment type="caution">
    <text evidence="10">Lacks conserved residue(s) required for the propagation of feature annotation.</text>
</comment>
<name>A0A6M6DIF5_CERKI</name>
<proteinExistence type="evidence at transcript level"/>
<keyword evidence="3 10" id="KW-0716">Sensory transduction</keyword>
<dbReference type="EMBL" id="MT072612">
    <property type="protein sequence ID" value="QJX74340.1"/>
    <property type="molecule type" value="mRNA"/>
</dbReference>
<organism evidence="11">
    <name type="scientific">Ceracris kiangsu</name>
    <name type="common">Yellow-spined bamboo locust</name>
    <name type="synonym">Rammeacris kiangsu</name>
    <dbReference type="NCBI Taxonomy" id="227354"/>
    <lineage>
        <taxon>Eukaryota</taxon>
        <taxon>Metazoa</taxon>
        <taxon>Ecdysozoa</taxon>
        <taxon>Arthropoda</taxon>
        <taxon>Hexapoda</taxon>
        <taxon>Insecta</taxon>
        <taxon>Pterygota</taxon>
        <taxon>Neoptera</taxon>
        <taxon>Polyneoptera</taxon>
        <taxon>Orthoptera</taxon>
        <taxon>Caelifera</taxon>
        <taxon>Acrididea</taxon>
        <taxon>Acridomorpha</taxon>
        <taxon>Acridoidea</taxon>
        <taxon>Acrididae</taxon>
        <taxon>Gomphocerinae</taxon>
        <taxon>Ceracris</taxon>
    </lineage>
</organism>
<keyword evidence="7 10" id="KW-0472">Membrane</keyword>
<sequence>MEEASDLVGATSVALQLMGLWGWGAGGVAAHVAVAAPTLFVMGSAAVLSGAKLCADPPAVYEELIAVIFILVASVSWTFKASAFVGQRERLQALAAHLVGAGRNYGGVGGGTRAQYRALARRVFIYTQAITAVPIAMWALEPLLSGGQNTPLPAWLPLDLHETPAYELLCTFQAVAVTLSVEASVCLDMFFIVLMIAVAAELHILNDNLETIRLHPVDSTPLKPADDSAARLLRNASSLTEKELPSMQQFEFCRDNHKSTNAFHGTADARELMYYSLVKNIQHHQLILKCVKELETAMTYSIFVLLFLNMVTICTLIISTTVLLQSDSDPTSLYKMVSSLPIVMFQTGLFCIFGQMIIDQSERLPAAAFSSGWLEGDVRLRRALLLLMRRAASPLCIIVGRMYPLSRHTYLQLLNGSYTIFNMMYQVRGRSD</sequence>
<keyword evidence="5 10" id="KW-0552">Olfaction</keyword>